<dbReference type="Gene3D" id="1.20.1640.10">
    <property type="entry name" value="Multidrug efflux transporter AcrB transmembrane domain"/>
    <property type="match status" value="2"/>
</dbReference>
<dbReference type="Pfam" id="PF00873">
    <property type="entry name" value="ACR_tran"/>
    <property type="match status" value="2"/>
</dbReference>
<feature type="transmembrane region" description="Helical" evidence="1">
    <location>
        <begin position="573"/>
        <end position="593"/>
    </location>
</feature>
<dbReference type="AlphaFoldDB" id="A0A948RX25"/>
<feature type="transmembrane region" description="Helical" evidence="1">
    <location>
        <begin position="951"/>
        <end position="974"/>
    </location>
</feature>
<comment type="caution">
    <text evidence="2">The sequence shown here is derived from an EMBL/GenBank/DDBJ whole genome shotgun (WGS) entry which is preliminary data.</text>
</comment>
<keyword evidence="1" id="KW-0472">Membrane</keyword>
<feature type="transmembrane region" description="Helical" evidence="1">
    <location>
        <begin position="897"/>
        <end position="915"/>
    </location>
</feature>
<dbReference type="GO" id="GO:0042910">
    <property type="term" value="F:xenobiotic transmembrane transporter activity"/>
    <property type="evidence" value="ECO:0007669"/>
    <property type="project" value="TreeGrafter"/>
</dbReference>
<feature type="transmembrane region" description="Helical" evidence="1">
    <location>
        <begin position="356"/>
        <end position="376"/>
    </location>
</feature>
<accession>A0A948RX25</accession>
<feature type="transmembrane region" description="Helical" evidence="1">
    <location>
        <begin position="330"/>
        <end position="349"/>
    </location>
</feature>
<organism evidence="2 3">
    <name type="scientific">Eiseniibacteriota bacterium</name>
    <dbReference type="NCBI Taxonomy" id="2212470"/>
    <lineage>
        <taxon>Bacteria</taxon>
        <taxon>Candidatus Eiseniibacteriota</taxon>
    </lineage>
</organism>
<dbReference type="EMBL" id="JAHJDP010000097">
    <property type="protein sequence ID" value="MBU2692613.1"/>
    <property type="molecule type" value="Genomic_DNA"/>
</dbReference>
<dbReference type="Gene3D" id="3.30.70.1440">
    <property type="entry name" value="Multidrug efflux transporter AcrB pore domain"/>
    <property type="match status" value="1"/>
</dbReference>
<reference evidence="2" key="1">
    <citation type="submission" date="2021-05" db="EMBL/GenBank/DDBJ databases">
        <title>Energy efficiency and biological interactions define the core microbiome of deep oligotrophic groundwater.</title>
        <authorList>
            <person name="Mehrshad M."/>
            <person name="Lopez-Fernandez M."/>
            <person name="Bell E."/>
            <person name="Bernier-Latmani R."/>
            <person name="Bertilsson S."/>
            <person name="Dopson M."/>
        </authorList>
    </citation>
    <scope>NUCLEOTIDE SEQUENCE</scope>
    <source>
        <strain evidence="2">Modern_marine.mb.64</strain>
    </source>
</reference>
<dbReference type="SUPFAM" id="SSF82714">
    <property type="entry name" value="Multidrug efflux transporter AcrB TolC docking domain, DN and DC subdomains"/>
    <property type="match status" value="2"/>
</dbReference>
<dbReference type="PRINTS" id="PR00702">
    <property type="entry name" value="ACRIFLAVINRP"/>
</dbReference>
<name>A0A948RX25_UNCEI</name>
<evidence type="ECO:0000313" key="2">
    <source>
        <dbReference type="EMBL" id="MBU2692613.1"/>
    </source>
</evidence>
<feature type="transmembrane region" description="Helical" evidence="1">
    <location>
        <begin position="12"/>
        <end position="32"/>
    </location>
</feature>
<dbReference type="InterPro" id="IPR001036">
    <property type="entry name" value="Acrflvin-R"/>
</dbReference>
<dbReference type="SUPFAM" id="SSF82693">
    <property type="entry name" value="Multidrug efflux transporter AcrB pore domain, PN1, PN2, PC1 and PC2 subdomains"/>
    <property type="match status" value="3"/>
</dbReference>
<dbReference type="Proteomes" id="UP000777784">
    <property type="component" value="Unassembled WGS sequence"/>
</dbReference>
<keyword evidence="1" id="KW-0812">Transmembrane</keyword>
<dbReference type="Gene3D" id="3.30.70.1430">
    <property type="entry name" value="Multidrug efflux transporter AcrB pore domain"/>
    <property type="match status" value="2"/>
</dbReference>
<dbReference type="PANTHER" id="PTHR32063:SF0">
    <property type="entry name" value="SWARMING MOTILITY PROTEIN SWRC"/>
    <property type="match status" value="1"/>
</dbReference>
<evidence type="ECO:0000256" key="1">
    <source>
        <dbReference type="SAM" id="Phobius"/>
    </source>
</evidence>
<feature type="transmembrane region" description="Helical" evidence="1">
    <location>
        <begin position="427"/>
        <end position="448"/>
    </location>
</feature>
<keyword evidence="1" id="KW-1133">Transmembrane helix</keyword>
<feature type="transmembrane region" description="Helical" evidence="1">
    <location>
        <begin position="1033"/>
        <end position="1054"/>
    </location>
</feature>
<dbReference type="InterPro" id="IPR027463">
    <property type="entry name" value="AcrB_DN_DC_subdom"/>
</dbReference>
<dbReference type="Gene3D" id="3.30.70.1320">
    <property type="entry name" value="Multidrug efflux transporter AcrB pore domain like"/>
    <property type="match status" value="1"/>
</dbReference>
<gene>
    <name evidence="2" type="ORF">KJ970_16990</name>
</gene>
<protein>
    <submittedName>
        <fullName evidence="2">Efflux RND transporter permease subunit</fullName>
    </submittedName>
</protein>
<feature type="transmembrane region" description="Helical" evidence="1">
    <location>
        <begin position="927"/>
        <end position="945"/>
    </location>
</feature>
<feature type="transmembrane region" description="Helical" evidence="1">
    <location>
        <begin position="1003"/>
        <end position="1021"/>
    </location>
</feature>
<feature type="transmembrane region" description="Helical" evidence="1">
    <location>
        <begin position="526"/>
        <end position="546"/>
    </location>
</feature>
<dbReference type="PANTHER" id="PTHR32063">
    <property type="match status" value="1"/>
</dbReference>
<proteinExistence type="predicted"/>
<dbReference type="GO" id="GO:0005886">
    <property type="term" value="C:plasma membrane"/>
    <property type="evidence" value="ECO:0007669"/>
    <property type="project" value="TreeGrafter"/>
</dbReference>
<feature type="transmembrane region" description="Helical" evidence="1">
    <location>
        <begin position="460"/>
        <end position="484"/>
    </location>
</feature>
<sequence>MQITSASIRRPVTVAMIFVAALVFGLVSLGRLRVNLLPDLTYPTLTIQTILPDAAPEEVENLVTRPLEESAGVVHGVREIRSASRSGMSEITLEFAWGTKMDYASLDVREKIDLVNLPDEARSPVLLRFDPALEPILRIGIYGDTELTHLRWLAEHLYKRELESLIGVASAKVQGGLEEEIRIEVDDAKLAIYGFSMAEITQRLASENINLSGGRLRDRNAEFLIRTLNTYRDLDDIGETILRHNEGRVLRLKDVAKITRSTREREVISRIEGKENVEIAIYKEGDANTVEVARKIREEFKQINKQLPELVHAQILSDQSVFIENAVGEVRSNAFVGGILAILILFLFLRDVRSTLTIGLAIPISVIATFMFMLRANVSLNIMSLGGLALGVGMLVDNSIVVLEAMVRHLRAGASRAEAAERGASEVGQAVVASTLTTICVFLPIIFVEGMAGQIFKDQALTVTFSLLISLAVAVTLIPMMAAIDRKGPAPLPEIIERARNPRWWRRYASATGGFVFFSLPTQFLWGVRILVKSIGWLVFTLLYPLRRSFDAIYPRLERAYPKVLESTLRRRTTLYIIILIAGAFTVLLGGRLGRQLIPPFSQGEFAFQIELPVGTPLDETSKVLGRMEKLAAGMEGVESYLATVGTASRSGMNAAIQQENRGEFFVRLKPGISKRREEEIVDNLRDRFAGIPAVTVEFTRPSYFTFRSPVELVIHGYDLNDLRLVADQMVERLQHVEGLKDITSSVQKGHPEVRIIFDRDRLAALDLSMEGVARALRAKIHGEVATRFDEKDREIDIRIATKEGRYADLESVEALIVGHSNGIPIRLSAVAEITRDLGPSQVLRIGQQRAAIVTANLEGRDLGSASHEIMQQVRQVPLTSDMSVILAGQNEEFLSSYKSLLFAIVLAIFLVYLVMASQFENLLQPLIIMVTVPLGLMGVIWILALTGIDFSVVVLIGVIMLAGIVVNNGIVLIDMMNQLRRDEGLPLQEAVVKAAHLRLRPIVMTTTTTVLALLPMALGFGEGGEIRAPMAVTVIGGLLLSTALTLLVIPSLYTTISSWRRRGVGAAGSGAPDHAVVEP</sequence>
<dbReference type="SUPFAM" id="SSF82866">
    <property type="entry name" value="Multidrug efflux transporter AcrB transmembrane domain"/>
    <property type="match status" value="2"/>
</dbReference>
<evidence type="ECO:0000313" key="3">
    <source>
        <dbReference type="Proteomes" id="UP000777784"/>
    </source>
</evidence>
<dbReference type="Gene3D" id="3.30.2090.10">
    <property type="entry name" value="Multidrug efflux transporter AcrB TolC docking domain, DN and DC subdomains"/>
    <property type="match status" value="2"/>
</dbReference>